<dbReference type="InterPro" id="IPR015422">
    <property type="entry name" value="PyrdxlP-dep_Trfase_small"/>
</dbReference>
<keyword evidence="2" id="KW-1133">Transmembrane helix</keyword>
<feature type="region of interest" description="Disordered" evidence="1">
    <location>
        <begin position="40"/>
        <end position="59"/>
    </location>
</feature>
<proteinExistence type="predicted"/>
<reference evidence="3" key="2">
    <citation type="submission" date="2020-07" db="EMBL/GenBank/DDBJ databases">
        <authorList>
            <person name="Vera ALvarez R."/>
            <person name="Arias-Moreno D.M."/>
            <person name="Jimenez-Jacinto V."/>
            <person name="Jimenez-Bremont J.F."/>
            <person name="Swaminathan K."/>
            <person name="Moose S.P."/>
            <person name="Guerrero-Gonzalez M.L."/>
            <person name="Marino-Ramirez L."/>
            <person name="Landsman D."/>
            <person name="Rodriguez-Kessler M."/>
            <person name="Delgado-Sanchez P."/>
        </authorList>
    </citation>
    <scope>NUCLEOTIDE SEQUENCE</scope>
    <source>
        <tissue evidence="3">Cladode</tissue>
    </source>
</reference>
<evidence type="ECO:0000313" key="3">
    <source>
        <dbReference type="EMBL" id="MBA4648153.1"/>
    </source>
</evidence>
<reference evidence="3" key="1">
    <citation type="journal article" date="2013" name="J. Plant Res.">
        <title>Effect of fungi and light on seed germination of three Opuntia species from semiarid lands of central Mexico.</title>
        <authorList>
            <person name="Delgado-Sanchez P."/>
            <person name="Jimenez-Bremont J.F."/>
            <person name="Guerrero-Gonzalez Mde L."/>
            <person name="Flores J."/>
        </authorList>
    </citation>
    <scope>NUCLEOTIDE SEQUENCE</scope>
    <source>
        <tissue evidence="3">Cladode</tissue>
    </source>
</reference>
<dbReference type="Gene3D" id="3.90.1150.10">
    <property type="entry name" value="Aspartate Aminotransferase, domain 1"/>
    <property type="match status" value="1"/>
</dbReference>
<organism evidence="3">
    <name type="scientific">Opuntia streptacantha</name>
    <name type="common">Prickly pear cactus</name>
    <name type="synonym">Opuntia cardona</name>
    <dbReference type="NCBI Taxonomy" id="393608"/>
    <lineage>
        <taxon>Eukaryota</taxon>
        <taxon>Viridiplantae</taxon>
        <taxon>Streptophyta</taxon>
        <taxon>Embryophyta</taxon>
        <taxon>Tracheophyta</taxon>
        <taxon>Spermatophyta</taxon>
        <taxon>Magnoliopsida</taxon>
        <taxon>eudicotyledons</taxon>
        <taxon>Gunneridae</taxon>
        <taxon>Pentapetalae</taxon>
        <taxon>Caryophyllales</taxon>
        <taxon>Cactineae</taxon>
        <taxon>Cactaceae</taxon>
        <taxon>Opuntioideae</taxon>
        <taxon>Opuntia</taxon>
    </lineage>
</organism>
<feature type="transmembrane region" description="Helical" evidence="2">
    <location>
        <begin position="77"/>
        <end position="96"/>
    </location>
</feature>
<accession>A0A7C8ZR23</accession>
<dbReference type="EMBL" id="GISG01154505">
    <property type="protein sequence ID" value="MBA4648152.1"/>
    <property type="molecule type" value="Transcribed_RNA"/>
</dbReference>
<feature type="region of interest" description="Disordered" evidence="1">
    <location>
        <begin position="106"/>
        <end position="125"/>
    </location>
</feature>
<keyword evidence="2" id="KW-0812">Transmembrane</keyword>
<name>A0A7C8ZR23_OPUST</name>
<evidence type="ECO:0000256" key="1">
    <source>
        <dbReference type="SAM" id="MobiDB-lite"/>
    </source>
</evidence>
<sequence length="203" mass="22517">MTKFFPLFLLPKPNPQLLHPSLLITSNLLTLSLLQRPPPSHVPTITNPSKNKKQGAPEPPAMRLMVPLQGVVQGRGGLILGSIIPCALFYFFQLYLKKNRCRNNRQPPGYSPPALSPTSSNAADLNRSSSRLSLSAARTPARISARASGLAAPNSSAYYVGLDRGREDPYHEVDNPNGIIQLGMAENRVSFFKFFFFDFFWVF</sequence>
<evidence type="ECO:0000256" key="2">
    <source>
        <dbReference type="SAM" id="Phobius"/>
    </source>
</evidence>
<dbReference type="AlphaFoldDB" id="A0A7C8ZR23"/>
<protein>
    <submittedName>
        <fullName evidence="3">Uncharacterized protein</fullName>
    </submittedName>
</protein>
<dbReference type="EMBL" id="GISG01154506">
    <property type="protein sequence ID" value="MBA4648153.1"/>
    <property type="molecule type" value="Transcribed_RNA"/>
</dbReference>
<keyword evidence="2" id="KW-0472">Membrane</keyword>